<keyword evidence="2" id="KW-1185">Reference proteome</keyword>
<sequence length="110" mass="11780">MFDFLRRVFCSPQAVIASQPPGDIFPWPADQPLTALDTATIALPAALIEADDTIGDIIRGPDDMPFAAPDGDFIFIRLSAGMTVSLSKPCQAYVVPDGEGDATPRRFQLG</sequence>
<dbReference type="EMBL" id="JACHXU010000041">
    <property type="protein sequence ID" value="MBB3210559.1"/>
    <property type="molecule type" value="Genomic_DNA"/>
</dbReference>
<evidence type="ECO:0000313" key="1">
    <source>
        <dbReference type="EMBL" id="MBB3210559.1"/>
    </source>
</evidence>
<organism evidence="1 2">
    <name type="scientific">Aporhodopirellula rubra</name>
    <dbReference type="NCBI Taxonomy" id="980271"/>
    <lineage>
        <taxon>Bacteria</taxon>
        <taxon>Pseudomonadati</taxon>
        <taxon>Planctomycetota</taxon>
        <taxon>Planctomycetia</taxon>
        <taxon>Pirellulales</taxon>
        <taxon>Pirellulaceae</taxon>
        <taxon>Aporhodopirellula</taxon>
    </lineage>
</organism>
<gene>
    <name evidence="1" type="ORF">FHS27_006406</name>
</gene>
<protein>
    <submittedName>
        <fullName evidence="1">Uncharacterized protein</fullName>
    </submittedName>
</protein>
<dbReference type="Proteomes" id="UP000536179">
    <property type="component" value="Unassembled WGS sequence"/>
</dbReference>
<accession>A0A7W5E6D5</accession>
<reference evidence="1 2" key="1">
    <citation type="submission" date="2020-08" db="EMBL/GenBank/DDBJ databases">
        <title>Genomic Encyclopedia of Type Strains, Phase III (KMG-III): the genomes of soil and plant-associated and newly described type strains.</title>
        <authorList>
            <person name="Whitman W."/>
        </authorList>
    </citation>
    <scope>NUCLEOTIDE SEQUENCE [LARGE SCALE GENOMIC DNA]</scope>
    <source>
        <strain evidence="1 2">CECT 8075</strain>
    </source>
</reference>
<proteinExistence type="predicted"/>
<evidence type="ECO:0000313" key="2">
    <source>
        <dbReference type="Proteomes" id="UP000536179"/>
    </source>
</evidence>
<dbReference type="RefSeq" id="WP_184309956.1">
    <property type="nucleotide sequence ID" value="NZ_JACHXU010000041.1"/>
</dbReference>
<name>A0A7W5E6D5_9BACT</name>
<dbReference type="AlphaFoldDB" id="A0A7W5E6D5"/>
<comment type="caution">
    <text evidence="1">The sequence shown here is derived from an EMBL/GenBank/DDBJ whole genome shotgun (WGS) entry which is preliminary data.</text>
</comment>